<organism evidence="4 5">
    <name type="scientific">Miscanthus lutarioriparius</name>
    <dbReference type="NCBI Taxonomy" id="422564"/>
    <lineage>
        <taxon>Eukaryota</taxon>
        <taxon>Viridiplantae</taxon>
        <taxon>Streptophyta</taxon>
        <taxon>Embryophyta</taxon>
        <taxon>Tracheophyta</taxon>
        <taxon>Spermatophyta</taxon>
        <taxon>Magnoliopsida</taxon>
        <taxon>Liliopsida</taxon>
        <taxon>Poales</taxon>
        <taxon>Poaceae</taxon>
        <taxon>PACMAD clade</taxon>
        <taxon>Panicoideae</taxon>
        <taxon>Andropogonodae</taxon>
        <taxon>Andropogoneae</taxon>
        <taxon>Saccharinae</taxon>
        <taxon>Miscanthus</taxon>
    </lineage>
</organism>
<feature type="domain" description="Bet v I/Major latex protein" evidence="3">
    <location>
        <begin position="226"/>
        <end position="311"/>
    </location>
</feature>
<dbReference type="GO" id="GO:0004864">
    <property type="term" value="F:protein phosphatase inhibitor activity"/>
    <property type="evidence" value="ECO:0007669"/>
    <property type="project" value="TreeGrafter"/>
</dbReference>
<dbReference type="OrthoDB" id="1879545at2759"/>
<comment type="similarity">
    <text evidence="2">Belongs to the BetVI family.</text>
</comment>
<evidence type="ECO:0000259" key="3">
    <source>
        <dbReference type="Pfam" id="PF00407"/>
    </source>
</evidence>
<proteinExistence type="inferred from homology"/>
<feature type="domain" description="Bet v I/Major latex protein" evidence="3">
    <location>
        <begin position="12"/>
        <end position="160"/>
    </location>
</feature>
<dbReference type="Proteomes" id="UP000604825">
    <property type="component" value="Unassembled WGS sequence"/>
</dbReference>
<dbReference type="GO" id="GO:0005737">
    <property type="term" value="C:cytoplasm"/>
    <property type="evidence" value="ECO:0007669"/>
    <property type="project" value="TreeGrafter"/>
</dbReference>
<dbReference type="CDD" id="cd07816">
    <property type="entry name" value="Bet_v1-like"/>
    <property type="match status" value="2"/>
</dbReference>
<accession>A0A811QPX6</accession>
<protein>
    <recommendedName>
        <fullName evidence="3">Bet v I/Major latex protein domain-containing protein</fullName>
    </recommendedName>
</protein>
<dbReference type="AlphaFoldDB" id="A0A811QPX6"/>
<comment type="subcellular location">
    <subcellularLocation>
        <location evidence="1">Nucleus</location>
    </subcellularLocation>
</comment>
<evidence type="ECO:0000313" key="4">
    <source>
        <dbReference type="EMBL" id="CAD6259804.1"/>
    </source>
</evidence>
<dbReference type="GO" id="GO:0038023">
    <property type="term" value="F:signaling receptor activity"/>
    <property type="evidence" value="ECO:0007669"/>
    <property type="project" value="TreeGrafter"/>
</dbReference>
<dbReference type="PANTHER" id="PTHR31213:SF189">
    <property type="entry name" value="OS04G0593500 PROTEIN"/>
    <property type="match status" value="1"/>
</dbReference>
<dbReference type="Gene3D" id="3.30.530.20">
    <property type="match status" value="2"/>
</dbReference>
<evidence type="ECO:0000313" key="5">
    <source>
        <dbReference type="Proteomes" id="UP000604825"/>
    </source>
</evidence>
<evidence type="ECO:0000256" key="1">
    <source>
        <dbReference type="ARBA" id="ARBA00004123"/>
    </source>
</evidence>
<name>A0A811QPX6_9POAL</name>
<sequence length="319" mass="34991">MTTTELTKAMKGSLSHEFETGLPAADVWEVYGGLLVGDLIPQLLPQVFSKVELVEGDGGVGTVLLVTFPPGTPGSEAFKEEFIKVDNENCIKEVLVTEGSFLDHGFKKYLVRTEIIGREQKTATIRSTIEYEVDPEHASNPPVVSTSGLATIAKAITEYIKQKKGPEHFKIAIGYKISFSSCLQVQVPQKRSLCVYLSMSTELKAMKGSICHEFETGLPAADVWGEGDGRAGSVLLITFPPGTPGSETFKEKFIKVDNENYIKETIVTEGGVLDHGFQKYMVRIEIMGKEEKTSIIRSTMEYEVDDEHANTPLCSVPMG</sequence>
<dbReference type="GO" id="GO:0005634">
    <property type="term" value="C:nucleus"/>
    <property type="evidence" value="ECO:0007669"/>
    <property type="project" value="UniProtKB-SubCell"/>
</dbReference>
<dbReference type="InterPro" id="IPR050279">
    <property type="entry name" value="Plant_def-hormone_signal"/>
</dbReference>
<dbReference type="FunFam" id="3.30.530.20:FF:000033">
    <property type="entry name" value="S-norcoclaurine synthase"/>
    <property type="match status" value="1"/>
</dbReference>
<dbReference type="GO" id="GO:0006952">
    <property type="term" value="P:defense response"/>
    <property type="evidence" value="ECO:0007669"/>
    <property type="project" value="InterPro"/>
</dbReference>
<keyword evidence="5" id="KW-1185">Reference proteome</keyword>
<gene>
    <name evidence="4" type="ORF">NCGR_LOCUS43241</name>
</gene>
<dbReference type="InterPro" id="IPR023393">
    <property type="entry name" value="START-like_dom_sf"/>
</dbReference>
<dbReference type="InterPro" id="IPR000916">
    <property type="entry name" value="Bet_v_I/MLP"/>
</dbReference>
<dbReference type="PANTHER" id="PTHR31213">
    <property type="entry name" value="OS08G0374000 PROTEIN-RELATED"/>
    <property type="match status" value="1"/>
</dbReference>
<dbReference type="GO" id="GO:0009738">
    <property type="term" value="P:abscisic acid-activated signaling pathway"/>
    <property type="evidence" value="ECO:0007669"/>
    <property type="project" value="TreeGrafter"/>
</dbReference>
<comment type="caution">
    <text evidence="4">The sequence shown here is derived from an EMBL/GenBank/DDBJ whole genome shotgun (WGS) entry which is preliminary data.</text>
</comment>
<dbReference type="Pfam" id="PF00407">
    <property type="entry name" value="Bet_v_1"/>
    <property type="match status" value="2"/>
</dbReference>
<reference evidence="4" key="1">
    <citation type="submission" date="2020-10" db="EMBL/GenBank/DDBJ databases">
        <authorList>
            <person name="Han B."/>
            <person name="Lu T."/>
            <person name="Zhao Q."/>
            <person name="Huang X."/>
            <person name="Zhao Y."/>
        </authorList>
    </citation>
    <scope>NUCLEOTIDE SEQUENCE</scope>
</reference>
<dbReference type="EMBL" id="CAJGYO010000011">
    <property type="protein sequence ID" value="CAD6259804.1"/>
    <property type="molecule type" value="Genomic_DNA"/>
</dbReference>
<dbReference type="SUPFAM" id="SSF55961">
    <property type="entry name" value="Bet v1-like"/>
    <property type="match status" value="2"/>
</dbReference>
<evidence type="ECO:0000256" key="2">
    <source>
        <dbReference type="ARBA" id="ARBA00009744"/>
    </source>
</evidence>
<dbReference type="GO" id="GO:0010427">
    <property type="term" value="F:abscisic acid binding"/>
    <property type="evidence" value="ECO:0007669"/>
    <property type="project" value="TreeGrafter"/>
</dbReference>